<dbReference type="EMBL" id="CP144914">
    <property type="protein sequence ID" value="WWD78582.1"/>
    <property type="molecule type" value="Genomic_DNA"/>
</dbReference>
<dbReference type="Gene3D" id="3.40.50.1390">
    <property type="entry name" value="Resolvase, N-terminal catalytic domain"/>
    <property type="match status" value="1"/>
</dbReference>
<dbReference type="RefSeq" id="WP_147802277.1">
    <property type="nucleotide sequence ID" value="NZ_CP144914.1"/>
</dbReference>
<proteinExistence type="inferred from homology"/>
<dbReference type="GO" id="GO:0003677">
    <property type="term" value="F:DNA binding"/>
    <property type="evidence" value="ECO:0007669"/>
    <property type="project" value="InterPro"/>
</dbReference>
<dbReference type="PANTHER" id="PTHR30461">
    <property type="entry name" value="DNA-INVERTASE FROM LAMBDOID PROPHAGE"/>
    <property type="match status" value="1"/>
</dbReference>
<dbReference type="PANTHER" id="PTHR30461:SF26">
    <property type="entry name" value="RESOLVASE HOMOLOG YNEB"/>
    <property type="match status" value="1"/>
</dbReference>
<dbReference type="GO" id="GO:0000150">
    <property type="term" value="F:DNA strand exchange activity"/>
    <property type="evidence" value="ECO:0007669"/>
    <property type="project" value="InterPro"/>
</dbReference>
<dbReference type="OrthoDB" id="2731197at2"/>
<dbReference type="InterPro" id="IPR050639">
    <property type="entry name" value="SSR_resolvase"/>
</dbReference>
<protein>
    <submittedName>
        <fullName evidence="3">Recombinase family protein</fullName>
    </submittedName>
</protein>
<dbReference type="PROSITE" id="PS51736">
    <property type="entry name" value="RECOMBINASES_3"/>
    <property type="match status" value="1"/>
</dbReference>
<comment type="similarity">
    <text evidence="1">Belongs to the site-specific recombinase resolvase family.</text>
</comment>
<evidence type="ECO:0000313" key="4">
    <source>
        <dbReference type="Proteomes" id="UP000321816"/>
    </source>
</evidence>
<feature type="domain" description="Resolvase/invertase-type recombinase catalytic" evidence="2">
    <location>
        <begin position="2"/>
        <end position="147"/>
    </location>
</feature>
<evidence type="ECO:0000259" key="2">
    <source>
        <dbReference type="PROSITE" id="PS51736"/>
    </source>
</evidence>
<dbReference type="AlphaFoldDB" id="A0A5C7FCT8"/>
<accession>A0A5C7FCT8</accession>
<dbReference type="InterPro" id="IPR036162">
    <property type="entry name" value="Resolvase-like_N_sf"/>
</dbReference>
<gene>
    <name evidence="3" type="ORF">FTX54_009040</name>
</gene>
<name>A0A5C7FCT8_9BACI</name>
<dbReference type="SMART" id="SM00857">
    <property type="entry name" value="Resolvase"/>
    <property type="match status" value="1"/>
</dbReference>
<dbReference type="KEGG" id="ahal:FTX54_009040"/>
<dbReference type="Pfam" id="PF00239">
    <property type="entry name" value="Resolvase"/>
    <property type="match status" value="1"/>
</dbReference>
<keyword evidence="4" id="KW-1185">Reference proteome</keyword>
<dbReference type="CDD" id="cd00338">
    <property type="entry name" value="Ser_Recombinase"/>
    <property type="match status" value="1"/>
</dbReference>
<evidence type="ECO:0000256" key="1">
    <source>
        <dbReference type="ARBA" id="ARBA00009913"/>
    </source>
</evidence>
<dbReference type="InterPro" id="IPR006119">
    <property type="entry name" value="Resolv_N"/>
</dbReference>
<reference evidence="3 4" key="1">
    <citation type="submission" date="2024-01" db="EMBL/GenBank/DDBJ databases">
        <title>Complete Genome Sequence of Alkalicoccus halolimnae BZ-SZ-XJ29T, a Moderately Halophilic Bacterium Isolated from a Salt Lake.</title>
        <authorList>
            <person name="Zhao B."/>
        </authorList>
    </citation>
    <scope>NUCLEOTIDE SEQUENCE [LARGE SCALE GENOMIC DNA]</scope>
    <source>
        <strain evidence="3 4">BZ-SZ-XJ29</strain>
    </source>
</reference>
<sequence length="220" mass="25056">MNGFIYARVSTAKEAQQTSLNRQVDELKSAASAWGVEVIDVIQEEASGYDVDRSGMLDLLERIKEEKAEVLLIQDETRLGRGNARIALIHQLQKLECSVLSLKDDGVLRLSETDSMVLDIVAIVEEYQRKLHNAKIKRGMLKAVENGYEPHKNIDKYSGSGGRKRRDVPIEEIVRLRNNEMTFHDIAVMLRGLGFQISKATAHRRYREYVNESRNIASRE</sequence>
<dbReference type="SUPFAM" id="SSF53041">
    <property type="entry name" value="Resolvase-like"/>
    <property type="match status" value="1"/>
</dbReference>
<dbReference type="Proteomes" id="UP000321816">
    <property type="component" value="Chromosome"/>
</dbReference>
<evidence type="ECO:0000313" key="3">
    <source>
        <dbReference type="EMBL" id="WWD78582.1"/>
    </source>
</evidence>
<organism evidence="3 4">
    <name type="scientific">Alkalicoccus halolimnae</name>
    <dbReference type="NCBI Taxonomy" id="1667239"/>
    <lineage>
        <taxon>Bacteria</taxon>
        <taxon>Bacillati</taxon>
        <taxon>Bacillota</taxon>
        <taxon>Bacilli</taxon>
        <taxon>Bacillales</taxon>
        <taxon>Bacillaceae</taxon>
        <taxon>Alkalicoccus</taxon>
    </lineage>
</organism>